<evidence type="ECO:0000256" key="2">
    <source>
        <dbReference type="ARBA" id="ARBA00023002"/>
    </source>
</evidence>
<keyword evidence="2" id="KW-0560">Oxidoreductase</keyword>
<dbReference type="EMBL" id="JAKJXO020000018">
    <property type="protein sequence ID" value="KAL1593714.1"/>
    <property type="molecule type" value="Genomic_DNA"/>
</dbReference>
<evidence type="ECO:0000313" key="4">
    <source>
        <dbReference type="EMBL" id="KAL1593714.1"/>
    </source>
</evidence>
<dbReference type="CDD" id="cd05233">
    <property type="entry name" value="SDR_c"/>
    <property type="match status" value="1"/>
</dbReference>
<organism evidence="4 5">
    <name type="scientific">Paraconiothyrium brasiliense</name>
    <dbReference type="NCBI Taxonomy" id="300254"/>
    <lineage>
        <taxon>Eukaryota</taxon>
        <taxon>Fungi</taxon>
        <taxon>Dikarya</taxon>
        <taxon>Ascomycota</taxon>
        <taxon>Pezizomycotina</taxon>
        <taxon>Dothideomycetes</taxon>
        <taxon>Pleosporomycetidae</taxon>
        <taxon>Pleosporales</taxon>
        <taxon>Massarineae</taxon>
        <taxon>Didymosphaeriaceae</taxon>
        <taxon>Paraconiothyrium</taxon>
    </lineage>
</organism>
<dbReference type="InterPro" id="IPR036291">
    <property type="entry name" value="NAD(P)-bd_dom_sf"/>
</dbReference>
<proteinExistence type="inferred from homology"/>
<dbReference type="Proteomes" id="UP001521785">
    <property type="component" value="Unassembled WGS sequence"/>
</dbReference>
<name>A0ABR3QP94_9PLEO</name>
<dbReference type="PANTHER" id="PTHR43669">
    <property type="entry name" value="5-KETO-D-GLUCONATE 5-REDUCTASE"/>
    <property type="match status" value="1"/>
</dbReference>
<feature type="region of interest" description="Disordered" evidence="3">
    <location>
        <begin position="212"/>
        <end position="242"/>
    </location>
</feature>
<evidence type="ECO:0000256" key="3">
    <source>
        <dbReference type="SAM" id="MobiDB-lite"/>
    </source>
</evidence>
<reference evidence="4 5" key="1">
    <citation type="submission" date="2024-02" db="EMBL/GenBank/DDBJ databases">
        <title>De novo assembly and annotation of 12 fungi associated with fruit tree decline syndrome in Ontario, Canada.</title>
        <authorList>
            <person name="Sulman M."/>
            <person name="Ellouze W."/>
            <person name="Ilyukhin E."/>
        </authorList>
    </citation>
    <scope>NUCLEOTIDE SEQUENCE [LARGE SCALE GENOMIC DNA]</scope>
    <source>
        <strain evidence="4 5">M42-189</strain>
    </source>
</reference>
<dbReference type="Pfam" id="PF13561">
    <property type="entry name" value="adh_short_C2"/>
    <property type="match status" value="1"/>
</dbReference>
<comment type="caution">
    <text evidence="4">The sequence shown here is derived from an EMBL/GenBank/DDBJ whole genome shotgun (WGS) entry which is preliminary data.</text>
</comment>
<sequence length="496" mass="55259">MATTSKVVLILGAGSRVGEHVARTFASQGYKVASTSRSAKETDDTSEAIHIAADLSDPQAVAGVFFKVKNSLGVPSVVVYNAAAATPKDAKNPASLSIAEFTKSLSVNTTSAYAAVQEAVQGFEQLPHTSSRTFIYTGNILNTTVMPALLDLGVGKAATAHIIQAAATAYSNRGFKFYYADERKSDGSPSYNAIDGEAHGQFYAELAEAGDVTPKSEKEAANESVDENEDDEEEEEEEEYEPPYTVEELAKLFLDFYKFLATLHYDPSDLKIPPPEGWAIESLPAAILKRKSTRVVELMRRLPYFREGKTSTHVHYKSKLVDYSDPAQHYYAGMRDDLFFDLNDKLESFDGETVDPAESIVFAWGYESGGHYFALDALHGEVTVDVVRMNLLGPEDVKEFFENLKKEYRDLKLVPCPGRETIEAEGVDEREGPIEQSEVMAQTQAWGTNLDWQFVRQIYREHGWVYAFRRVEAIRAIEKFMALKSEERGEWETAYL</sequence>
<protein>
    <submittedName>
        <fullName evidence="4">Uncharacterized protein</fullName>
    </submittedName>
</protein>
<evidence type="ECO:0000256" key="1">
    <source>
        <dbReference type="ARBA" id="ARBA00006484"/>
    </source>
</evidence>
<dbReference type="InterPro" id="IPR002347">
    <property type="entry name" value="SDR_fam"/>
</dbReference>
<gene>
    <name evidence="4" type="ORF">SLS60_010446</name>
</gene>
<dbReference type="SUPFAM" id="SSF51735">
    <property type="entry name" value="NAD(P)-binding Rossmann-fold domains"/>
    <property type="match status" value="1"/>
</dbReference>
<keyword evidence="5" id="KW-1185">Reference proteome</keyword>
<feature type="compositionally biased region" description="Acidic residues" evidence="3">
    <location>
        <begin position="224"/>
        <end position="241"/>
    </location>
</feature>
<comment type="similarity">
    <text evidence="1">Belongs to the short-chain dehydrogenases/reductases (SDR) family.</text>
</comment>
<evidence type="ECO:0000313" key="5">
    <source>
        <dbReference type="Proteomes" id="UP001521785"/>
    </source>
</evidence>
<dbReference type="Gene3D" id="3.40.50.720">
    <property type="entry name" value="NAD(P)-binding Rossmann-like Domain"/>
    <property type="match status" value="1"/>
</dbReference>
<dbReference type="PANTHER" id="PTHR43669:SF4">
    <property type="entry name" value="SHORT-CHAIN DEHYDROGENASE"/>
    <property type="match status" value="1"/>
</dbReference>
<accession>A0ABR3QP94</accession>